<feature type="domain" description="PLD phosphodiesterase" evidence="15">
    <location>
        <begin position="209"/>
        <end position="236"/>
    </location>
</feature>
<evidence type="ECO:0000256" key="4">
    <source>
        <dbReference type="ARBA" id="ARBA00022679"/>
    </source>
</evidence>
<dbReference type="InterPro" id="IPR027379">
    <property type="entry name" value="CLS_N"/>
</dbReference>
<dbReference type="OrthoDB" id="9762009at2"/>
<evidence type="ECO:0000313" key="16">
    <source>
        <dbReference type="EMBL" id="PZD96259.1"/>
    </source>
</evidence>
<dbReference type="PROSITE" id="PS50035">
    <property type="entry name" value="PLD"/>
    <property type="match status" value="2"/>
</dbReference>
<dbReference type="CDD" id="cd09110">
    <property type="entry name" value="PLDc_CLS_1"/>
    <property type="match status" value="1"/>
</dbReference>
<evidence type="ECO:0000313" key="17">
    <source>
        <dbReference type="Proteomes" id="UP000249522"/>
    </source>
</evidence>
<feature type="active site" evidence="13">
    <location>
        <position position="214"/>
    </location>
</feature>
<dbReference type="SMART" id="SM00155">
    <property type="entry name" value="PLDc"/>
    <property type="match status" value="2"/>
</dbReference>
<comment type="subcellular location">
    <subcellularLocation>
        <location evidence="1 13">Cell membrane</location>
        <topology evidence="1 13">Multi-pass membrane protein</topology>
    </subcellularLocation>
</comment>
<evidence type="ECO:0000256" key="1">
    <source>
        <dbReference type="ARBA" id="ARBA00004651"/>
    </source>
</evidence>
<evidence type="ECO:0000256" key="5">
    <source>
        <dbReference type="ARBA" id="ARBA00022692"/>
    </source>
</evidence>
<keyword evidence="4 13" id="KW-0808">Transferase</keyword>
<dbReference type="AlphaFoldDB" id="A0A2W1LC20"/>
<keyword evidence="7 13" id="KW-1133">Transmembrane helix</keyword>
<keyword evidence="17" id="KW-1185">Reference proteome</keyword>
<feature type="active site" evidence="13">
    <location>
        <position position="216"/>
    </location>
</feature>
<gene>
    <name evidence="16" type="primary">cls</name>
    <name evidence="16" type="ORF">DNH61_08645</name>
</gene>
<keyword evidence="10 13" id="KW-0594">Phospholipid biosynthesis</keyword>
<protein>
    <recommendedName>
        <fullName evidence="13 14">Cardiolipin synthase</fullName>
        <shortName evidence="13">CL synthase</shortName>
        <ecNumber evidence="13 14">2.7.8.-</ecNumber>
    </recommendedName>
</protein>
<evidence type="ECO:0000256" key="7">
    <source>
        <dbReference type="ARBA" id="ARBA00022989"/>
    </source>
</evidence>
<evidence type="ECO:0000259" key="15">
    <source>
        <dbReference type="PROSITE" id="PS50035"/>
    </source>
</evidence>
<keyword evidence="11 13" id="KW-1208">Phospholipid metabolism</keyword>
<feature type="domain" description="PLD phosphodiesterase" evidence="15">
    <location>
        <begin position="387"/>
        <end position="414"/>
    </location>
</feature>
<evidence type="ECO:0000256" key="6">
    <source>
        <dbReference type="ARBA" id="ARBA00022737"/>
    </source>
</evidence>
<dbReference type="GO" id="GO:0005886">
    <property type="term" value="C:plasma membrane"/>
    <property type="evidence" value="ECO:0007669"/>
    <property type="project" value="UniProtKB-SubCell"/>
</dbReference>
<dbReference type="InterPro" id="IPR001736">
    <property type="entry name" value="PLipase_D/transphosphatidylase"/>
</dbReference>
<comment type="similarity">
    <text evidence="13">Belongs to the phospholipase D family. Cardiolipin synthase subfamily.</text>
</comment>
<dbReference type="PANTHER" id="PTHR21248:SF22">
    <property type="entry name" value="PHOSPHOLIPASE D"/>
    <property type="match status" value="1"/>
</dbReference>
<proteinExistence type="inferred from homology"/>
<dbReference type="GO" id="GO:0008808">
    <property type="term" value="F:cardiolipin synthase activity"/>
    <property type="evidence" value="ECO:0007669"/>
    <property type="project" value="UniProtKB-UniRule"/>
</dbReference>
<dbReference type="EC" id="2.7.8.-" evidence="13 14"/>
<feature type="active site" evidence="13">
    <location>
        <position position="394"/>
    </location>
</feature>
<dbReference type="FunFam" id="3.30.870.10:FF:000014">
    <property type="entry name" value="Cardiolipin synthase"/>
    <property type="match status" value="1"/>
</dbReference>
<comment type="function">
    <text evidence="12 13">Catalyzes the reversible phosphatidyl group transfer from one phosphatidylglycerol molecule to another to form cardiolipin (CL) (diphosphatidylglycerol) and glycerol.</text>
</comment>
<dbReference type="RefSeq" id="WP_111146257.1">
    <property type="nucleotide sequence ID" value="NZ_QKRB01000041.1"/>
</dbReference>
<evidence type="ECO:0000256" key="8">
    <source>
        <dbReference type="ARBA" id="ARBA00023098"/>
    </source>
</evidence>
<evidence type="ECO:0000256" key="9">
    <source>
        <dbReference type="ARBA" id="ARBA00023136"/>
    </source>
</evidence>
<keyword evidence="8 13" id="KW-0443">Lipid metabolism</keyword>
<feature type="active site" evidence="13">
    <location>
        <position position="399"/>
    </location>
</feature>
<dbReference type="NCBIfam" id="TIGR04265">
    <property type="entry name" value="bac_cardiolipin"/>
    <property type="match status" value="1"/>
</dbReference>
<name>A0A2W1LC20_9BACL</name>
<dbReference type="InterPro" id="IPR022924">
    <property type="entry name" value="Cardiolipin_synthase"/>
</dbReference>
<dbReference type="InterPro" id="IPR030874">
    <property type="entry name" value="Cardiolipin_synth_Firmi"/>
</dbReference>
<evidence type="ECO:0000256" key="13">
    <source>
        <dbReference type="HAMAP-Rule" id="MF_01916"/>
    </source>
</evidence>
<dbReference type="HAMAP" id="MF_01916">
    <property type="entry name" value="Cardiolipin_synth_Cls"/>
    <property type="match status" value="1"/>
</dbReference>
<dbReference type="SUPFAM" id="SSF56024">
    <property type="entry name" value="Phospholipase D/nuclease"/>
    <property type="match status" value="2"/>
</dbReference>
<dbReference type="InterPro" id="IPR025202">
    <property type="entry name" value="PLD-like_dom"/>
</dbReference>
<reference evidence="16 17" key="1">
    <citation type="submission" date="2018-06" db="EMBL/GenBank/DDBJ databases">
        <title>Paenibacillus imtechensis sp. nov.</title>
        <authorList>
            <person name="Pinnaka A.K."/>
            <person name="Singh H."/>
            <person name="Kaur M."/>
        </authorList>
    </citation>
    <scope>NUCLEOTIDE SEQUENCE [LARGE SCALE GENOMIC DNA]</scope>
    <source>
        <strain evidence="16 17">SMB1</strain>
    </source>
</reference>
<organism evidence="16 17">
    <name type="scientific">Paenibacillus sambharensis</name>
    <dbReference type="NCBI Taxonomy" id="1803190"/>
    <lineage>
        <taxon>Bacteria</taxon>
        <taxon>Bacillati</taxon>
        <taxon>Bacillota</taxon>
        <taxon>Bacilli</taxon>
        <taxon>Bacillales</taxon>
        <taxon>Paenibacillaceae</taxon>
        <taxon>Paenibacillus</taxon>
    </lineage>
</organism>
<keyword evidence="5 13" id="KW-0812">Transmembrane</keyword>
<dbReference type="Proteomes" id="UP000249522">
    <property type="component" value="Unassembled WGS sequence"/>
</dbReference>
<dbReference type="CDD" id="cd09112">
    <property type="entry name" value="PLDc_CLS_2"/>
    <property type="match status" value="1"/>
</dbReference>
<sequence>MIISVLNLFFAAVIVFLERRNVVVTWAWIMVLLFLPGAGFVLYLILGQNLSRRKLYKMKEEKRGRFHALIEAQRERFRESRINFHDPQMAYYKDMMFMNLTSGNAFYTQDNKLDIFPDGLSKFDALLQDIGKAEHHIHLMYFIVRNDLIGRKIVDALACRAREGVKVRFLYDHIGCSSLPRGFFDQLIAAGGHVAAFFPSKLRYINFRVNYRNHRKLAIIDGRYGYIGGLNIGDEYMGLVPRFGYWRDTHLRFQGSAVLQMQAQFMMDWNLAAPYRAFYENDQYYPQHQYDGKIGAQIVASGPDEELEQIKNGYIKMILAAKESIYIQTPYFIPDESLLTALRMAAFAGVDIRFMIPSKPDHKMVYWATYSYLHDLLEVGIKCYLYERGFLHAKTIVVDGRVASVGTANVDIRSFKLNFEVNAFIYDTAAAHRLQRIFEADQENCRELTLEIYRQRPLLHRVEESCARLLSPIL</sequence>
<comment type="caution">
    <text evidence="16">The sequence shown here is derived from an EMBL/GenBank/DDBJ whole genome shotgun (WGS) entry which is preliminary data.</text>
</comment>
<evidence type="ECO:0000256" key="12">
    <source>
        <dbReference type="ARBA" id="ARBA00057569"/>
    </source>
</evidence>
<dbReference type="Pfam" id="PF13396">
    <property type="entry name" value="PLDc_N"/>
    <property type="match status" value="1"/>
</dbReference>
<comment type="catalytic activity">
    <reaction evidence="13">
        <text>2 a 1,2-diacyl-sn-glycero-3-phospho-(1'-sn-glycerol) = a cardiolipin + glycerol</text>
        <dbReference type="Rhea" id="RHEA:31451"/>
        <dbReference type="ChEBI" id="CHEBI:17754"/>
        <dbReference type="ChEBI" id="CHEBI:62237"/>
        <dbReference type="ChEBI" id="CHEBI:64716"/>
    </reaction>
</comment>
<dbReference type="Gene3D" id="3.30.870.10">
    <property type="entry name" value="Endonuclease Chain A"/>
    <property type="match status" value="2"/>
</dbReference>
<dbReference type="PANTHER" id="PTHR21248">
    <property type="entry name" value="CARDIOLIPIN SYNTHASE"/>
    <property type="match status" value="1"/>
</dbReference>
<dbReference type="EMBL" id="QKRB01000041">
    <property type="protein sequence ID" value="PZD96259.1"/>
    <property type="molecule type" value="Genomic_DNA"/>
</dbReference>
<evidence type="ECO:0000256" key="2">
    <source>
        <dbReference type="ARBA" id="ARBA00022475"/>
    </source>
</evidence>
<keyword evidence="9 13" id="KW-0472">Membrane</keyword>
<evidence type="ECO:0000256" key="10">
    <source>
        <dbReference type="ARBA" id="ARBA00023209"/>
    </source>
</evidence>
<evidence type="ECO:0000256" key="11">
    <source>
        <dbReference type="ARBA" id="ARBA00023264"/>
    </source>
</evidence>
<keyword evidence="3 13" id="KW-0444">Lipid biosynthesis</keyword>
<comment type="caution">
    <text evidence="13">Lacks conserved residue(s) required for the propagation of feature annotation.</text>
</comment>
<feature type="active site" evidence="13">
    <location>
        <position position="392"/>
    </location>
</feature>
<dbReference type="FunFam" id="3.30.870.10:FF:000021">
    <property type="entry name" value="Cardiolipin synthase"/>
    <property type="match status" value="1"/>
</dbReference>
<keyword evidence="2 13" id="KW-1003">Cell membrane</keyword>
<feature type="active site" evidence="13">
    <location>
        <position position="221"/>
    </location>
</feature>
<feature type="transmembrane region" description="Helical" evidence="13">
    <location>
        <begin position="27"/>
        <end position="46"/>
    </location>
</feature>
<accession>A0A2W1LC20</accession>
<dbReference type="GO" id="GO:0032049">
    <property type="term" value="P:cardiolipin biosynthetic process"/>
    <property type="evidence" value="ECO:0007669"/>
    <property type="project" value="UniProtKB-UniRule"/>
</dbReference>
<evidence type="ECO:0000256" key="14">
    <source>
        <dbReference type="NCBIfam" id="TIGR04265"/>
    </source>
</evidence>
<keyword evidence="6" id="KW-0677">Repeat</keyword>
<evidence type="ECO:0000256" key="3">
    <source>
        <dbReference type="ARBA" id="ARBA00022516"/>
    </source>
</evidence>
<dbReference type="Pfam" id="PF13091">
    <property type="entry name" value="PLDc_2"/>
    <property type="match status" value="2"/>
</dbReference>